<accession>A0A1U7LJB3</accession>
<feature type="transmembrane region" description="Helical" evidence="5">
    <location>
        <begin position="69"/>
        <end position="93"/>
    </location>
</feature>
<evidence type="ECO:0000313" key="6">
    <source>
        <dbReference type="EMBL" id="OLL22756.1"/>
    </source>
</evidence>
<dbReference type="PANTHER" id="PTHR10989">
    <property type="entry name" value="ANDROGEN-INDUCED PROTEIN 1-RELATED"/>
    <property type="match status" value="1"/>
</dbReference>
<evidence type="ECO:0000313" key="7">
    <source>
        <dbReference type="Proteomes" id="UP000186594"/>
    </source>
</evidence>
<protein>
    <submittedName>
        <fullName evidence="6">UPF0641 membrane protein</fullName>
    </submittedName>
</protein>
<gene>
    <name evidence="6" type="ORF">NEOLI_003709</name>
</gene>
<dbReference type="InterPro" id="IPR006838">
    <property type="entry name" value="ADTRP_AIG1"/>
</dbReference>
<feature type="transmembrane region" description="Helical" evidence="5">
    <location>
        <begin position="105"/>
        <end position="127"/>
    </location>
</feature>
<feature type="transmembrane region" description="Helical" evidence="5">
    <location>
        <begin position="26"/>
        <end position="49"/>
    </location>
</feature>
<keyword evidence="7" id="KW-1185">Reference proteome</keyword>
<evidence type="ECO:0000256" key="2">
    <source>
        <dbReference type="ARBA" id="ARBA00022692"/>
    </source>
</evidence>
<evidence type="ECO:0000256" key="3">
    <source>
        <dbReference type="ARBA" id="ARBA00022989"/>
    </source>
</evidence>
<feature type="transmembrane region" description="Helical" evidence="5">
    <location>
        <begin position="215"/>
        <end position="235"/>
    </location>
</feature>
<evidence type="ECO:0000256" key="5">
    <source>
        <dbReference type="SAM" id="Phobius"/>
    </source>
</evidence>
<proteinExistence type="predicted"/>
<sequence>MTTPALLADPINPLQRFNSPSRSWSLLLHTLGLTSFLSTFASCYLYPTVHPNYTSHSDIQFLNDSFGGHFQFLTIIGLVAAAVGFTAALLADISGSFQLFKIKNYISIISTPLACLVSLLYWTIIAVNKEMMLPPEIIEKMTPTRDFGLHLSPLIFLTIDFLLFSPPWAINTKTAFYIHFSLGQGYFRWIQYCQKQNGWWAYPFLENMTMMQRKVFIVASTFISWLIFVGFRALYDSINRNNLKSPIEGASPKETKKRK</sequence>
<evidence type="ECO:0000256" key="1">
    <source>
        <dbReference type="ARBA" id="ARBA00004127"/>
    </source>
</evidence>
<comment type="subcellular location">
    <subcellularLocation>
        <location evidence="1">Endomembrane system</location>
        <topology evidence="1">Multi-pass membrane protein</topology>
    </subcellularLocation>
</comment>
<dbReference type="Proteomes" id="UP000186594">
    <property type="component" value="Unassembled WGS sequence"/>
</dbReference>
<keyword evidence="3 5" id="KW-1133">Transmembrane helix</keyword>
<feature type="transmembrane region" description="Helical" evidence="5">
    <location>
        <begin position="147"/>
        <end position="164"/>
    </location>
</feature>
<dbReference type="OMA" id="TIAFGYW"/>
<dbReference type="OrthoDB" id="1898221at2759"/>
<keyword evidence="4 5" id="KW-0472">Membrane</keyword>
<comment type="caution">
    <text evidence="6">The sequence shown here is derived from an EMBL/GenBank/DDBJ whole genome shotgun (WGS) entry which is preliminary data.</text>
</comment>
<dbReference type="AlphaFoldDB" id="A0A1U7LJB3"/>
<evidence type="ECO:0000256" key="4">
    <source>
        <dbReference type="ARBA" id="ARBA00023136"/>
    </source>
</evidence>
<name>A0A1U7LJB3_NEOID</name>
<dbReference type="PANTHER" id="PTHR10989:SF16">
    <property type="entry name" value="AT02829P-RELATED"/>
    <property type="match status" value="1"/>
</dbReference>
<dbReference type="Pfam" id="PF04750">
    <property type="entry name" value="Far-17a_AIG1"/>
    <property type="match status" value="1"/>
</dbReference>
<keyword evidence="2 5" id="KW-0812">Transmembrane</keyword>
<dbReference type="GO" id="GO:0016020">
    <property type="term" value="C:membrane"/>
    <property type="evidence" value="ECO:0007669"/>
    <property type="project" value="InterPro"/>
</dbReference>
<dbReference type="GO" id="GO:0012505">
    <property type="term" value="C:endomembrane system"/>
    <property type="evidence" value="ECO:0007669"/>
    <property type="project" value="UniProtKB-SubCell"/>
</dbReference>
<reference evidence="6 7" key="1">
    <citation type="submission" date="2016-04" db="EMBL/GenBank/DDBJ databases">
        <title>Evolutionary innovation and constraint leading to complex multicellularity in the Ascomycota.</title>
        <authorList>
            <person name="Cisse O."/>
            <person name="Nguyen A."/>
            <person name="Hewitt D.A."/>
            <person name="Jedd G."/>
            <person name="Stajich J.E."/>
        </authorList>
    </citation>
    <scope>NUCLEOTIDE SEQUENCE [LARGE SCALE GENOMIC DNA]</scope>
    <source>
        <strain evidence="6 7">DAH-3</strain>
    </source>
</reference>
<dbReference type="EMBL" id="LXFE01002833">
    <property type="protein sequence ID" value="OLL22756.1"/>
    <property type="molecule type" value="Genomic_DNA"/>
</dbReference>
<organism evidence="6 7">
    <name type="scientific">Neolecta irregularis (strain DAH-3)</name>
    <dbReference type="NCBI Taxonomy" id="1198029"/>
    <lineage>
        <taxon>Eukaryota</taxon>
        <taxon>Fungi</taxon>
        <taxon>Dikarya</taxon>
        <taxon>Ascomycota</taxon>
        <taxon>Taphrinomycotina</taxon>
        <taxon>Neolectales</taxon>
        <taxon>Neolectaceae</taxon>
        <taxon>Neolecta</taxon>
    </lineage>
</organism>